<dbReference type="EMBL" id="UINC01043866">
    <property type="protein sequence ID" value="SVB48507.1"/>
    <property type="molecule type" value="Genomic_DNA"/>
</dbReference>
<protein>
    <recommendedName>
        <fullName evidence="1">NAD-dependent epimerase/dehydratase domain-containing protein</fullName>
    </recommendedName>
</protein>
<dbReference type="Gene3D" id="3.40.50.720">
    <property type="entry name" value="NAD(P)-binding Rossmann-like Domain"/>
    <property type="match status" value="1"/>
</dbReference>
<feature type="non-terminal residue" evidence="2">
    <location>
        <position position="60"/>
    </location>
</feature>
<feature type="domain" description="NAD-dependent epimerase/dehydratase" evidence="1">
    <location>
        <begin position="5"/>
        <end position="45"/>
    </location>
</feature>
<dbReference type="SUPFAM" id="SSF51735">
    <property type="entry name" value="NAD(P)-binding Rossmann-fold domains"/>
    <property type="match status" value="1"/>
</dbReference>
<proteinExistence type="predicted"/>
<dbReference type="InterPro" id="IPR001509">
    <property type="entry name" value="Epimerase_deHydtase"/>
</dbReference>
<sequence length="60" mass="6594">MKMKVVTGAAGFIGSNLVAALEKSGDEIAVCDWLENPAKQCNLAKRTISHEIRPEDLFEF</sequence>
<organism evidence="2">
    <name type="scientific">marine metagenome</name>
    <dbReference type="NCBI Taxonomy" id="408172"/>
    <lineage>
        <taxon>unclassified sequences</taxon>
        <taxon>metagenomes</taxon>
        <taxon>ecological metagenomes</taxon>
    </lineage>
</organism>
<dbReference type="AlphaFoldDB" id="A0A382EF51"/>
<evidence type="ECO:0000313" key="2">
    <source>
        <dbReference type="EMBL" id="SVB48507.1"/>
    </source>
</evidence>
<dbReference type="InterPro" id="IPR036291">
    <property type="entry name" value="NAD(P)-bd_dom_sf"/>
</dbReference>
<name>A0A382EF51_9ZZZZ</name>
<dbReference type="Pfam" id="PF01370">
    <property type="entry name" value="Epimerase"/>
    <property type="match status" value="1"/>
</dbReference>
<accession>A0A382EF51</accession>
<reference evidence="2" key="1">
    <citation type="submission" date="2018-05" db="EMBL/GenBank/DDBJ databases">
        <authorList>
            <person name="Lanie J.A."/>
            <person name="Ng W.-L."/>
            <person name="Kazmierczak K.M."/>
            <person name="Andrzejewski T.M."/>
            <person name="Davidsen T.M."/>
            <person name="Wayne K.J."/>
            <person name="Tettelin H."/>
            <person name="Glass J.I."/>
            <person name="Rusch D."/>
            <person name="Podicherti R."/>
            <person name="Tsui H.-C.T."/>
            <person name="Winkler M.E."/>
        </authorList>
    </citation>
    <scope>NUCLEOTIDE SEQUENCE</scope>
</reference>
<evidence type="ECO:0000259" key="1">
    <source>
        <dbReference type="Pfam" id="PF01370"/>
    </source>
</evidence>
<gene>
    <name evidence="2" type="ORF">METZ01_LOCUS201361</name>
</gene>